<dbReference type="GeneID" id="94336023"/>
<accession>A0AAD9UNW3</accession>
<evidence type="ECO:0000259" key="1">
    <source>
        <dbReference type="PROSITE" id="PS50222"/>
    </source>
</evidence>
<protein>
    <submittedName>
        <fullName evidence="2">Bifunctional EF-hand domain pair/EF-hand domain</fullName>
    </submittedName>
</protein>
<feature type="domain" description="EF-hand" evidence="1">
    <location>
        <begin position="494"/>
        <end position="529"/>
    </location>
</feature>
<organism evidence="2 3">
    <name type="scientific">Babesia duncani</name>
    <dbReference type="NCBI Taxonomy" id="323732"/>
    <lineage>
        <taxon>Eukaryota</taxon>
        <taxon>Sar</taxon>
        <taxon>Alveolata</taxon>
        <taxon>Apicomplexa</taxon>
        <taxon>Aconoidasida</taxon>
        <taxon>Piroplasmida</taxon>
        <taxon>Babesiidae</taxon>
        <taxon>Babesia</taxon>
    </lineage>
</organism>
<name>A0AAD9UNW3_9APIC</name>
<comment type="caution">
    <text evidence="2">The sequence shown here is derived from an EMBL/GenBank/DDBJ whole genome shotgun (WGS) entry which is preliminary data.</text>
</comment>
<dbReference type="SUPFAM" id="SSF47473">
    <property type="entry name" value="EF-hand"/>
    <property type="match status" value="1"/>
</dbReference>
<dbReference type="RefSeq" id="XP_067803320.1">
    <property type="nucleotide sequence ID" value="XM_067946756.1"/>
</dbReference>
<dbReference type="Proteomes" id="UP001214638">
    <property type="component" value="Unassembled WGS sequence"/>
</dbReference>
<reference evidence="2" key="1">
    <citation type="journal article" date="2023" name="Nat. Microbiol.">
        <title>Babesia duncani multi-omics identifies virulence factors and drug targets.</title>
        <authorList>
            <person name="Singh P."/>
            <person name="Lonardi S."/>
            <person name="Liang Q."/>
            <person name="Vydyam P."/>
            <person name="Khabirova E."/>
            <person name="Fang T."/>
            <person name="Gihaz S."/>
            <person name="Thekkiniath J."/>
            <person name="Munshi M."/>
            <person name="Abel S."/>
            <person name="Ciampossin L."/>
            <person name="Batugedara G."/>
            <person name="Gupta M."/>
            <person name="Lu X.M."/>
            <person name="Lenz T."/>
            <person name="Chakravarty S."/>
            <person name="Cornillot E."/>
            <person name="Hu Y."/>
            <person name="Ma W."/>
            <person name="Gonzalez L.M."/>
            <person name="Sanchez S."/>
            <person name="Estrada K."/>
            <person name="Sanchez-Flores A."/>
            <person name="Montero E."/>
            <person name="Harb O.S."/>
            <person name="Le Roch K.G."/>
            <person name="Mamoun C.B."/>
        </authorList>
    </citation>
    <scope>NUCLEOTIDE SEQUENCE</scope>
    <source>
        <strain evidence="2">WA1</strain>
    </source>
</reference>
<dbReference type="AlphaFoldDB" id="A0AAD9UNW3"/>
<dbReference type="EMBL" id="JALLKP010000002">
    <property type="protein sequence ID" value="KAK2196478.1"/>
    <property type="molecule type" value="Genomic_DNA"/>
</dbReference>
<evidence type="ECO:0000313" key="2">
    <source>
        <dbReference type="EMBL" id="KAK2196478.1"/>
    </source>
</evidence>
<proteinExistence type="predicted"/>
<keyword evidence="3" id="KW-1185">Reference proteome</keyword>
<evidence type="ECO:0000313" key="3">
    <source>
        <dbReference type="Proteomes" id="UP001214638"/>
    </source>
</evidence>
<dbReference type="InterPro" id="IPR011992">
    <property type="entry name" value="EF-hand-dom_pair"/>
</dbReference>
<gene>
    <name evidence="2" type="ORF">BdWA1_001725</name>
</gene>
<dbReference type="GO" id="GO:0005509">
    <property type="term" value="F:calcium ion binding"/>
    <property type="evidence" value="ECO:0007669"/>
    <property type="project" value="InterPro"/>
</dbReference>
<dbReference type="InterPro" id="IPR002048">
    <property type="entry name" value="EF_hand_dom"/>
</dbReference>
<dbReference type="PROSITE" id="PS50222">
    <property type="entry name" value="EF_HAND_2"/>
    <property type="match status" value="1"/>
</dbReference>
<sequence length="614" mass="68622">MFGLLRPCLIRLSGAVATRQTFGNLADCLKIAESSQSIATTDLYEAFKFISSSGQIRRQAIHDDRFVTLLDQLDARISTLNCSYMGNFGIRLGLIIQSLGNLDREDPIVEKSVKVIERLCTEMMEKSGNIKEISQLAFAAASAGLQHKFLDYAKQNLTLNIENADPDVLNLALLASYKTKVHDKVFLALICEKLSELTDRFTANDVVSTLRSLEKTSLMKGFLLRRLSMLIHDNLEQFTNEQLAQCCYRLSILKFQTPVQYSTILSLLEPKFQQLSIHLQIEVLASGCMCQCTDANERLVKLAKSITLTDKVDLAGLVNYIYSCVYLKLYKGDHLTGALEEALARSPFLIRKYALLFKEAYDTLSLECPNLTLELPEAWKMALENYESAEHDRCIQTSIIAETGNILKTSAGDFETFSKVGPFTVAFADVARKLVILAETPNTLGGLALAQSNGLQGGNYKVLGMASFENRVCPSGFHCSHITVDDKMTLHLRSRKSELSYAFKRFDKSRLGVLSHVQFVRLLGAIGIHLTRQELKFLQFGWCTFSQDIATEEDIRGGFTLEDLEALGRDFYNDEVIATKVLESLQEHFGPCNTLDKQELASVLMKLGMDYSGV</sequence>
<dbReference type="KEGG" id="bdw:94336023"/>